<proteinExistence type="predicted"/>
<keyword evidence="2" id="KW-0812">Transmembrane</keyword>
<keyword evidence="2" id="KW-1133">Transmembrane helix</keyword>
<feature type="compositionally biased region" description="Basic and acidic residues" evidence="1">
    <location>
        <begin position="202"/>
        <end position="225"/>
    </location>
</feature>
<feature type="region of interest" description="Disordered" evidence="1">
    <location>
        <begin position="195"/>
        <end position="229"/>
    </location>
</feature>
<accession>A0A2K5U5J3</accession>
<dbReference type="STRING" id="9541.ENSMFAP00000007617"/>
<dbReference type="AlphaFoldDB" id="A0A2K5U5J3"/>
<dbReference type="Bgee" id="ENSMFAG00000045796">
    <property type="expression patterns" value="Expressed in colon and 2 other cell types or tissues"/>
</dbReference>
<evidence type="ECO:0000256" key="2">
    <source>
        <dbReference type="SAM" id="Phobius"/>
    </source>
</evidence>
<dbReference type="Proteomes" id="UP000233100">
    <property type="component" value="Chromosome 9"/>
</dbReference>
<protein>
    <submittedName>
        <fullName evidence="3">Uncharacterized protein</fullName>
    </submittedName>
</protein>
<dbReference type="PANTHER" id="PTHR37861">
    <property type="entry name" value="PROLINE-RICH ACIDIC PROTEIN 1"/>
    <property type="match status" value="1"/>
</dbReference>
<dbReference type="GeneTree" id="ENSGT00390000012626"/>
<feature type="transmembrane region" description="Helical" evidence="2">
    <location>
        <begin position="10"/>
        <end position="29"/>
    </location>
</feature>
<evidence type="ECO:0000313" key="4">
    <source>
        <dbReference type="Proteomes" id="UP000233100"/>
    </source>
</evidence>
<feature type="compositionally biased region" description="Basic and acidic residues" evidence="1">
    <location>
        <begin position="309"/>
        <end position="321"/>
    </location>
</feature>
<reference evidence="3" key="2">
    <citation type="submission" date="2025-08" db="UniProtKB">
        <authorList>
            <consortium name="Ensembl"/>
        </authorList>
    </citation>
    <scope>IDENTIFICATION</scope>
</reference>
<sequence>ARFSLHDKQVFVVVVVVLFCFFTEFRSLLPRLDCSGTILAHCNLHLPGSSDSPASASQVAGIRGLSHRARPPSGFLKANFFLSQVWQALRGQLGVPTQIQARVGRAAAEPVTWAAQDGIPDSDLCPDTPQAAAIKPQAAWAWAGGAGPGARYWDQPLQLPEHSLHRDGDPDMRRVLMVTSLVAVLLWEAGVASAPKVHVKHRPSEQEAEKAWGTRVVEPPEKDDQLVGLLPVPKPKLLTAEKSPGQGRGPVLPGIKASVETEDILGHVLSPQQGPEPDHDSLHHPPPEEDQGEEGPRLWVMPNRQVLRGPEEDQDHMYHPQ</sequence>
<reference evidence="3" key="3">
    <citation type="submission" date="2025-09" db="UniProtKB">
        <authorList>
            <consortium name="Ensembl"/>
        </authorList>
    </citation>
    <scope>IDENTIFICATION</scope>
</reference>
<keyword evidence="2" id="KW-0472">Membrane</keyword>
<evidence type="ECO:0000256" key="1">
    <source>
        <dbReference type="SAM" id="MobiDB-lite"/>
    </source>
</evidence>
<dbReference type="PRINTS" id="PR02045">
    <property type="entry name" value="F138DOMAIN"/>
</dbReference>
<evidence type="ECO:0000313" key="3">
    <source>
        <dbReference type="Ensembl" id="ENSMFAP00000007617.2"/>
    </source>
</evidence>
<dbReference type="PANTHER" id="PTHR37861:SF1">
    <property type="entry name" value="PROLINE-RICH ACIDIC PROTEIN 1"/>
    <property type="match status" value="1"/>
</dbReference>
<feature type="compositionally biased region" description="Basic and acidic residues" evidence="1">
    <location>
        <begin position="276"/>
        <end position="287"/>
    </location>
</feature>
<dbReference type="InterPro" id="IPR027922">
    <property type="entry name" value="PRAP"/>
</dbReference>
<dbReference type="Ensembl" id="ENSMFAT00000026311.2">
    <property type="protein sequence ID" value="ENSMFAP00000007617.2"/>
    <property type="gene ID" value="ENSMFAG00000045796.2"/>
</dbReference>
<feature type="region of interest" description="Disordered" evidence="1">
    <location>
        <begin position="268"/>
        <end position="321"/>
    </location>
</feature>
<dbReference type="VEuPathDB" id="HostDB:ENSMFAG00000045796"/>
<reference evidence="3 4" key="1">
    <citation type="submission" date="2013-03" db="EMBL/GenBank/DDBJ databases">
        <authorList>
            <person name="Warren W."/>
            <person name="Wilson R.K."/>
        </authorList>
    </citation>
    <scope>NUCLEOTIDE SEQUENCE</scope>
</reference>
<keyword evidence="4" id="KW-1185">Reference proteome</keyword>
<organism evidence="3 4">
    <name type="scientific">Macaca fascicularis</name>
    <name type="common">Crab-eating macaque</name>
    <name type="synonym">Cynomolgus monkey</name>
    <dbReference type="NCBI Taxonomy" id="9541"/>
    <lineage>
        <taxon>Eukaryota</taxon>
        <taxon>Metazoa</taxon>
        <taxon>Chordata</taxon>
        <taxon>Craniata</taxon>
        <taxon>Vertebrata</taxon>
        <taxon>Euteleostomi</taxon>
        <taxon>Mammalia</taxon>
        <taxon>Eutheria</taxon>
        <taxon>Euarchontoglires</taxon>
        <taxon>Primates</taxon>
        <taxon>Haplorrhini</taxon>
        <taxon>Catarrhini</taxon>
        <taxon>Cercopithecidae</taxon>
        <taxon>Cercopithecinae</taxon>
        <taxon>Macaca</taxon>
    </lineage>
</organism>
<dbReference type="Pfam" id="PF15314">
    <property type="entry name" value="PRAP"/>
    <property type="match status" value="1"/>
</dbReference>
<name>A0A2K5U5J3_MACFA</name>